<sequence>MAELPEIIKIDDITSGKIEPSLIYDEIERLKLEINVLRNDMSSLVKSLATIPEGSSQGDYYRNVSEKLKTIQKSIRNYCEEYNRLLPIINLAQIKLGNEAEVIPNEKKPNGTPQINKFAKK</sequence>
<dbReference type="Proteomes" id="UP001152531">
    <property type="component" value="Unassembled WGS sequence"/>
</dbReference>
<name>A0ACA9YCD6_9ASCO</name>
<keyword evidence="2" id="KW-1185">Reference proteome</keyword>
<organism evidence="1 2">
    <name type="scientific">[Candida] jaroonii</name>
    <dbReference type="NCBI Taxonomy" id="467808"/>
    <lineage>
        <taxon>Eukaryota</taxon>
        <taxon>Fungi</taxon>
        <taxon>Dikarya</taxon>
        <taxon>Ascomycota</taxon>
        <taxon>Saccharomycotina</taxon>
        <taxon>Pichiomycetes</taxon>
        <taxon>Debaryomycetaceae</taxon>
        <taxon>Yamadazyma</taxon>
    </lineage>
</organism>
<evidence type="ECO:0000313" key="2">
    <source>
        <dbReference type="Proteomes" id="UP001152531"/>
    </source>
</evidence>
<protein>
    <submittedName>
        <fullName evidence="1">Uncharacterized protein</fullName>
    </submittedName>
</protein>
<dbReference type="EMBL" id="CALSDN010000008">
    <property type="protein sequence ID" value="CAH6722272.1"/>
    <property type="molecule type" value="Genomic_DNA"/>
</dbReference>
<accession>A0ACA9YCD6</accession>
<reference evidence="1" key="1">
    <citation type="submission" date="2022-06" db="EMBL/GenBank/DDBJ databases">
        <authorList>
            <person name="Legras J.-L."/>
            <person name="Devillers H."/>
            <person name="Grondin C."/>
        </authorList>
    </citation>
    <scope>NUCLEOTIDE SEQUENCE</scope>
    <source>
        <strain evidence="1">CLIB 1444</strain>
    </source>
</reference>
<proteinExistence type="predicted"/>
<gene>
    <name evidence="1" type="ORF">CLIB1444_08S05710</name>
</gene>
<comment type="caution">
    <text evidence="1">The sequence shown here is derived from an EMBL/GenBank/DDBJ whole genome shotgun (WGS) entry which is preliminary data.</text>
</comment>
<evidence type="ECO:0000313" key="1">
    <source>
        <dbReference type="EMBL" id="CAH6722272.1"/>
    </source>
</evidence>